<evidence type="ECO:0000256" key="1">
    <source>
        <dbReference type="SAM" id="MobiDB-lite"/>
    </source>
</evidence>
<reference evidence="3 4" key="1">
    <citation type="journal article" date="2016" name="Int. J. Mol. Sci.">
        <title>Comparative genomics of the extreme acidophile Acidithiobacillus thiooxidans reveals intraspecific divergence and niche adaptation.</title>
        <authorList>
            <person name="Zhang X."/>
            <person name="Feng X."/>
            <person name="Tao J."/>
            <person name="Ma L."/>
            <person name="Xiao Y."/>
            <person name="Liang Y."/>
            <person name="Liu X."/>
            <person name="Yin H."/>
        </authorList>
    </citation>
    <scope>NUCLEOTIDE SEQUENCE [LARGE SCALE GENOMIC DNA]</scope>
    <source>
        <strain evidence="3 4">A02</strain>
        <strain evidence="2">DXS-W</strain>
    </source>
</reference>
<dbReference type="Proteomes" id="UP000095008">
    <property type="component" value="Unassembled WGS sequence"/>
</dbReference>
<evidence type="ECO:0000313" key="4">
    <source>
        <dbReference type="Proteomes" id="UP000094893"/>
    </source>
</evidence>
<feature type="region of interest" description="Disordered" evidence="1">
    <location>
        <begin position="79"/>
        <end position="100"/>
    </location>
</feature>
<dbReference type="Proteomes" id="UP000094893">
    <property type="component" value="Unassembled WGS sequence"/>
</dbReference>
<sequence length="114" mass="13056">MTHELLNRQIAAFEDRDTWIAAYAAWYQHFLAMQPVTGRLAEKWAQEMTENTLLHFYLRDDQQEIVQLAMHKMRDTPLAGSEKTLANRKPNAGVQAPNPAPLFKKTASAQISLF</sequence>
<evidence type="ECO:0000313" key="5">
    <source>
        <dbReference type="Proteomes" id="UP000095008"/>
    </source>
</evidence>
<dbReference type="RefSeq" id="WP_024893683.1">
    <property type="nucleotide sequence ID" value="NZ_JAAOMO010000052.1"/>
</dbReference>
<protein>
    <submittedName>
        <fullName evidence="3">Uncharacterized protein</fullName>
    </submittedName>
</protein>
<organism evidence="3 4">
    <name type="scientific">Acidithiobacillus thiooxidans</name>
    <name type="common">Thiobacillus thiooxidans</name>
    <dbReference type="NCBI Taxonomy" id="930"/>
    <lineage>
        <taxon>Bacteria</taxon>
        <taxon>Pseudomonadati</taxon>
        <taxon>Pseudomonadota</taxon>
        <taxon>Acidithiobacillia</taxon>
        <taxon>Acidithiobacillales</taxon>
        <taxon>Acidithiobacillaceae</taxon>
        <taxon>Acidithiobacillus</taxon>
    </lineage>
</organism>
<keyword evidence="5" id="KW-1185">Reference proteome</keyword>
<name>A0A1C2J9A0_ACITH</name>
<dbReference type="EMBL" id="LWRY01000152">
    <property type="protein sequence ID" value="OCX70878.1"/>
    <property type="molecule type" value="Genomic_DNA"/>
</dbReference>
<dbReference type="STRING" id="930.GCA_002079865_02148"/>
<evidence type="ECO:0000313" key="3">
    <source>
        <dbReference type="EMBL" id="OCX73509.1"/>
    </source>
</evidence>
<dbReference type="AlphaFoldDB" id="A0A1C2J9A0"/>
<proteinExistence type="predicted"/>
<evidence type="ECO:0000313" key="2">
    <source>
        <dbReference type="EMBL" id="OCX70878.1"/>
    </source>
</evidence>
<comment type="caution">
    <text evidence="3">The sequence shown here is derived from an EMBL/GenBank/DDBJ whole genome shotgun (WGS) entry which is preliminary data.</text>
</comment>
<accession>A0A1C2J9A0</accession>
<gene>
    <name evidence="2" type="ORF">A6M23_13045</name>
    <name evidence="3" type="ORF">A6P07_08165</name>
</gene>
<dbReference type="EMBL" id="LWSA01000102">
    <property type="protein sequence ID" value="OCX73509.1"/>
    <property type="molecule type" value="Genomic_DNA"/>
</dbReference>